<accession>A0A655D0L5</accession>
<dbReference type="Proteomes" id="UP000039541">
    <property type="component" value="Unassembled WGS sequence"/>
</dbReference>
<feature type="region of interest" description="Disordered" evidence="1">
    <location>
        <begin position="41"/>
        <end position="65"/>
    </location>
</feature>
<proteinExistence type="predicted"/>
<reference evidence="2 3" key="1">
    <citation type="submission" date="2015-03" db="EMBL/GenBank/DDBJ databases">
        <authorList>
            <consortium name="Pathogen Informatics"/>
        </authorList>
    </citation>
    <scope>NUCLEOTIDE SEQUENCE [LARGE SCALE GENOMIC DNA]</scope>
    <source>
        <strain evidence="2 3">3476</strain>
    </source>
</reference>
<evidence type="ECO:0000313" key="2">
    <source>
        <dbReference type="EMBL" id="CNU39442.1"/>
    </source>
</evidence>
<dbReference type="EMBL" id="CQPC01000034">
    <property type="protein sequence ID" value="CNU39442.1"/>
    <property type="molecule type" value="Genomic_DNA"/>
</dbReference>
<name>A0A655D0L5_SALET</name>
<evidence type="ECO:0000313" key="3">
    <source>
        <dbReference type="Proteomes" id="UP000039541"/>
    </source>
</evidence>
<feature type="compositionally biased region" description="Basic and acidic residues" evidence="1">
    <location>
        <begin position="55"/>
        <end position="65"/>
    </location>
</feature>
<evidence type="ECO:0000256" key="1">
    <source>
        <dbReference type="SAM" id="MobiDB-lite"/>
    </source>
</evidence>
<dbReference type="AlphaFoldDB" id="A0A655D0L5"/>
<organism evidence="2 3">
    <name type="scientific">Salmonella enterica subsp. enterica serovar Bovismorbificans</name>
    <dbReference type="NCBI Taxonomy" id="58097"/>
    <lineage>
        <taxon>Bacteria</taxon>
        <taxon>Pseudomonadati</taxon>
        <taxon>Pseudomonadota</taxon>
        <taxon>Gammaproteobacteria</taxon>
        <taxon>Enterobacterales</taxon>
        <taxon>Enterobacteriaceae</taxon>
        <taxon>Salmonella</taxon>
    </lineage>
</organism>
<gene>
    <name evidence="2" type="ORF">ERS008202_02640</name>
</gene>
<protein>
    <submittedName>
        <fullName evidence="2">Uncharacterized protein</fullName>
    </submittedName>
</protein>
<sequence length="65" mass="7037">MLQHAERGVMTYQTFKITTGGTGNGRAAHAGRREHIVKTVNSREACDSGRGQEPAGKRQQPDTGK</sequence>